<name>A0A931ATL0_9FIRM</name>
<dbReference type="PANTHER" id="PTHR33932:SF4">
    <property type="entry name" value="NA(+)_H(+) ANTIPORTER SUBUNIT B"/>
    <property type="match status" value="1"/>
</dbReference>
<comment type="caution">
    <text evidence="9">The sequence shown here is derived from an EMBL/GenBank/DDBJ whole genome shotgun (WGS) entry which is preliminary data.</text>
</comment>
<keyword evidence="10" id="KW-1185">Reference proteome</keyword>
<evidence type="ECO:0000256" key="4">
    <source>
        <dbReference type="ARBA" id="ARBA00022692"/>
    </source>
</evidence>
<protein>
    <submittedName>
        <fullName evidence="9">MnhB domain-containing protein</fullName>
    </submittedName>
</protein>
<evidence type="ECO:0000256" key="5">
    <source>
        <dbReference type="ARBA" id="ARBA00022989"/>
    </source>
</evidence>
<proteinExistence type="inferred from homology"/>
<feature type="transmembrane region" description="Helical" evidence="7">
    <location>
        <begin position="110"/>
        <end position="134"/>
    </location>
</feature>
<dbReference type="PANTHER" id="PTHR33932">
    <property type="entry name" value="NA(+)/H(+) ANTIPORTER SUBUNIT B"/>
    <property type="match status" value="1"/>
</dbReference>
<dbReference type="EMBL" id="JADPIE010000006">
    <property type="protein sequence ID" value="MBF8437661.1"/>
    <property type="molecule type" value="Genomic_DNA"/>
</dbReference>
<dbReference type="Proteomes" id="UP000621436">
    <property type="component" value="Unassembled WGS sequence"/>
</dbReference>
<dbReference type="InterPro" id="IPR050622">
    <property type="entry name" value="CPA3_antiporter_subunitB"/>
</dbReference>
<keyword evidence="6 7" id="KW-0472">Membrane</keyword>
<evidence type="ECO:0000313" key="10">
    <source>
        <dbReference type="Proteomes" id="UP000621436"/>
    </source>
</evidence>
<evidence type="ECO:0000256" key="3">
    <source>
        <dbReference type="ARBA" id="ARBA00022475"/>
    </source>
</evidence>
<dbReference type="AlphaFoldDB" id="A0A931ATL0"/>
<evidence type="ECO:0000256" key="7">
    <source>
        <dbReference type="SAM" id="Phobius"/>
    </source>
</evidence>
<evidence type="ECO:0000313" key="9">
    <source>
        <dbReference type="EMBL" id="MBF8437661.1"/>
    </source>
</evidence>
<dbReference type="RefSeq" id="WP_270454658.1">
    <property type="nucleotide sequence ID" value="NZ_JADPIE010000006.1"/>
</dbReference>
<evidence type="ECO:0000256" key="1">
    <source>
        <dbReference type="ARBA" id="ARBA00004651"/>
    </source>
</evidence>
<evidence type="ECO:0000256" key="6">
    <source>
        <dbReference type="ARBA" id="ARBA00023136"/>
    </source>
</evidence>
<feature type="transmembrane region" description="Helical" evidence="7">
    <location>
        <begin position="70"/>
        <end position="90"/>
    </location>
</feature>
<gene>
    <name evidence="9" type="ORF">I0Q91_11245</name>
</gene>
<comment type="similarity">
    <text evidence="2">Belongs to the CPA3 antiporters (TC 2.A.63) subunit B family.</text>
</comment>
<dbReference type="Pfam" id="PF04039">
    <property type="entry name" value="MnhB"/>
    <property type="match status" value="1"/>
</dbReference>
<keyword evidence="3" id="KW-1003">Cell membrane</keyword>
<feature type="transmembrane region" description="Helical" evidence="7">
    <location>
        <begin position="38"/>
        <end position="58"/>
    </location>
</feature>
<accession>A0A931ATL0</accession>
<feature type="transmembrane region" description="Helical" evidence="7">
    <location>
        <begin position="12"/>
        <end position="32"/>
    </location>
</feature>
<sequence>MKFRDTIVSIITRFMLPFITLFGLYLIVHVHISPGGGFSGGTVVGAGFVLLSLTYGISMQERKFSHRTSTLIESGGALVYIFFGIVAFFYGQPFLSNLPIFPAGDPGRLFSGGFIAFLNIAIGVKVASTIVALFDSLGGEDLH</sequence>
<dbReference type="GO" id="GO:0005886">
    <property type="term" value="C:plasma membrane"/>
    <property type="evidence" value="ECO:0007669"/>
    <property type="project" value="UniProtKB-SubCell"/>
</dbReference>
<feature type="domain" description="Na+/H+ antiporter MnhB subunit-related protein" evidence="8">
    <location>
        <begin position="7"/>
        <end position="131"/>
    </location>
</feature>
<evidence type="ECO:0000256" key="2">
    <source>
        <dbReference type="ARBA" id="ARBA00009425"/>
    </source>
</evidence>
<dbReference type="InterPro" id="IPR007182">
    <property type="entry name" value="MnhB"/>
</dbReference>
<reference evidence="9" key="1">
    <citation type="submission" date="2020-11" db="EMBL/GenBank/DDBJ databases">
        <title>Halonatronomonas betainensis gen. nov., sp. nov. a novel haloalkaliphilic representative of the family Halanaerobiacae capable of betaine degradation.</title>
        <authorList>
            <person name="Boltyanskaya Y."/>
            <person name="Kevbrin V."/>
            <person name="Detkova E."/>
            <person name="Grouzdev D.S."/>
            <person name="Koziaeva V."/>
            <person name="Zhilina T."/>
        </authorList>
    </citation>
    <scope>NUCLEOTIDE SEQUENCE</scope>
    <source>
        <strain evidence="9">Z-7014</strain>
    </source>
</reference>
<organism evidence="9 10">
    <name type="scientific">Halonatronomonas betaini</name>
    <dbReference type="NCBI Taxonomy" id="2778430"/>
    <lineage>
        <taxon>Bacteria</taxon>
        <taxon>Bacillati</taxon>
        <taxon>Bacillota</taxon>
        <taxon>Clostridia</taxon>
        <taxon>Halanaerobiales</taxon>
        <taxon>Halarsenatibacteraceae</taxon>
        <taxon>Halonatronomonas</taxon>
    </lineage>
</organism>
<comment type="subcellular location">
    <subcellularLocation>
        <location evidence="1">Cell membrane</location>
        <topology evidence="1">Multi-pass membrane protein</topology>
    </subcellularLocation>
</comment>
<keyword evidence="4 7" id="KW-0812">Transmembrane</keyword>
<evidence type="ECO:0000259" key="8">
    <source>
        <dbReference type="Pfam" id="PF04039"/>
    </source>
</evidence>
<keyword evidence="5 7" id="KW-1133">Transmembrane helix</keyword>
<dbReference type="NCBIfam" id="NF006248">
    <property type="entry name" value="PRK08386.1"/>
    <property type="match status" value="1"/>
</dbReference>